<keyword evidence="4" id="KW-1185">Reference proteome</keyword>
<name>A0AAD3D1Q6_9STRA</name>
<organism evidence="3 4">
    <name type="scientific">Chaetoceros tenuissimus</name>
    <dbReference type="NCBI Taxonomy" id="426638"/>
    <lineage>
        <taxon>Eukaryota</taxon>
        <taxon>Sar</taxon>
        <taxon>Stramenopiles</taxon>
        <taxon>Ochrophyta</taxon>
        <taxon>Bacillariophyta</taxon>
        <taxon>Coscinodiscophyceae</taxon>
        <taxon>Chaetocerotophycidae</taxon>
        <taxon>Chaetocerotales</taxon>
        <taxon>Chaetocerotaceae</taxon>
        <taxon>Chaetoceros</taxon>
    </lineage>
</organism>
<proteinExistence type="predicted"/>
<evidence type="ECO:0000259" key="2">
    <source>
        <dbReference type="PROSITE" id="PS51462"/>
    </source>
</evidence>
<dbReference type="EMBL" id="BLLK01000047">
    <property type="protein sequence ID" value="GFH55191.1"/>
    <property type="molecule type" value="Genomic_DNA"/>
</dbReference>
<dbReference type="InterPro" id="IPR010237">
    <property type="entry name" value="Pyr-5-nucltdase"/>
</dbReference>
<dbReference type="InterPro" id="IPR023214">
    <property type="entry name" value="HAD_sf"/>
</dbReference>
<dbReference type="NCBIfam" id="TIGR01509">
    <property type="entry name" value="HAD-SF-IA-v3"/>
    <property type="match status" value="1"/>
</dbReference>
<evidence type="ECO:0000313" key="3">
    <source>
        <dbReference type="EMBL" id="GFH55191.1"/>
    </source>
</evidence>
<feature type="signal peptide" evidence="1">
    <location>
        <begin position="1"/>
        <end position="16"/>
    </location>
</feature>
<dbReference type="Gene3D" id="3.40.50.1000">
    <property type="entry name" value="HAD superfamily/HAD-like"/>
    <property type="match status" value="1"/>
</dbReference>
<dbReference type="InterPro" id="IPR006439">
    <property type="entry name" value="HAD-SF_hydro_IA"/>
</dbReference>
<feature type="chain" id="PRO_5042204456" description="Nudix hydrolase domain-containing protein" evidence="1">
    <location>
        <begin position="17"/>
        <end position="484"/>
    </location>
</feature>
<dbReference type="InterPro" id="IPR015797">
    <property type="entry name" value="NUDIX_hydrolase-like_dom_sf"/>
</dbReference>
<dbReference type="Proteomes" id="UP001054902">
    <property type="component" value="Unassembled WGS sequence"/>
</dbReference>
<dbReference type="SUPFAM" id="SSF56784">
    <property type="entry name" value="HAD-like"/>
    <property type="match status" value="1"/>
</dbReference>
<dbReference type="CDD" id="cd04697">
    <property type="entry name" value="NUDIX_Hydrolase"/>
    <property type="match status" value="1"/>
</dbReference>
<dbReference type="SUPFAM" id="SSF55811">
    <property type="entry name" value="Nudix"/>
    <property type="match status" value="1"/>
</dbReference>
<accession>A0AAD3D1Q6</accession>
<keyword evidence="1" id="KW-0732">Signal</keyword>
<dbReference type="Gene3D" id="3.90.79.10">
    <property type="entry name" value="Nucleoside Triphosphate Pyrophosphohydrolase"/>
    <property type="match status" value="1"/>
</dbReference>
<evidence type="ECO:0000256" key="1">
    <source>
        <dbReference type="SAM" id="SignalP"/>
    </source>
</evidence>
<dbReference type="PANTHER" id="PTHR12725">
    <property type="entry name" value="HALOACID DEHALOGENASE-LIKE HYDROLASE"/>
    <property type="match status" value="1"/>
</dbReference>
<reference evidence="3 4" key="1">
    <citation type="journal article" date="2021" name="Sci. Rep.">
        <title>The genome of the diatom Chaetoceros tenuissimus carries an ancient integrated fragment of an extant virus.</title>
        <authorList>
            <person name="Hongo Y."/>
            <person name="Kimura K."/>
            <person name="Takaki Y."/>
            <person name="Yoshida Y."/>
            <person name="Baba S."/>
            <person name="Kobayashi G."/>
            <person name="Nagasaki K."/>
            <person name="Hano T."/>
            <person name="Tomaru Y."/>
        </authorList>
    </citation>
    <scope>NUCLEOTIDE SEQUENCE [LARGE SCALE GENOMIC DNA]</scope>
    <source>
        <strain evidence="3 4">NIES-3715</strain>
    </source>
</reference>
<dbReference type="SFLD" id="SFLDG01132">
    <property type="entry name" value="C1.5.3:_5'-Nucleotidase_Like"/>
    <property type="match status" value="1"/>
</dbReference>
<dbReference type="Pfam" id="PF00293">
    <property type="entry name" value="NUDIX"/>
    <property type="match status" value="1"/>
</dbReference>
<dbReference type="SFLD" id="SFLDG01129">
    <property type="entry name" value="C1.5:_HAD__Beta-PGM__Phosphata"/>
    <property type="match status" value="1"/>
</dbReference>
<dbReference type="InterPro" id="IPR000086">
    <property type="entry name" value="NUDIX_hydrolase_dom"/>
</dbReference>
<sequence length="484" mass="55706">MQQLMDILLFCVTSTAFVLKQKLTIPSHKEAFADTTNQQKLVEALEQGTTLNATENVCTVDSNNVPTPHGHARSQMRLHKMWHRATYIIIQHIQGEEPLKDEDIYLLVQRRSNIKDYCPSKLDPTPGGVVGFGESYTLNATREMMEEMNIDVENGVNEMKYLFTFPYQDEHVKVWGGMYQVKYRGKLEDIKMQPEEVSQVLRLNLNEIRQLAQDDPDDWMPDGLHAIKLYLQYRHDHLLKRRLLKGYSHGNLEKYALRPKPQVIFFDCDDCLYFDGWQLASQLTAKIEEWCTTKKNLPPGEAYELYKKHGTALKGLLAEGHMEDCEEEIDSYLRDVHDLPIHEHLSIDEELRNLILQIDPSIPKYIFTASVRHHAERCLKALGIEDLFVDIIDVKSCNLETKHAKSSFEAAMNIAGVEDPESCLFLDDSLTNIKAAREVGWRAYLVGKVGRDCGKPISSEHAEHELDRIHDMKKVLPEIFVDQD</sequence>
<dbReference type="SFLD" id="SFLDS00003">
    <property type="entry name" value="Haloacid_Dehalogenase"/>
    <property type="match status" value="1"/>
</dbReference>
<dbReference type="InterPro" id="IPR036412">
    <property type="entry name" value="HAD-like_sf"/>
</dbReference>
<dbReference type="PANTHER" id="PTHR12725:SF117">
    <property type="entry name" value="HALOACID DEHALOGENASE-LIKE HYDROLASE"/>
    <property type="match status" value="1"/>
</dbReference>
<dbReference type="AlphaFoldDB" id="A0AAD3D1Q6"/>
<dbReference type="PROSITE" id="PS51462">
    <property type="entry name" value="NUDIX"/>
    <property type="match status" value="1"/>
</dbReference>
<evidence type="ECO:0000313" key="4">
    <source>
        <dbReference type="Proteomes" id="UP001054902"/>
    </source>
</evidence>
<gene>
    <name evidence="3" type="ORF">CTEN210_11667</name>
</gene>
<dbReference type="Pfam" id="PF00702">
    <property type="entry name" value="Hydrolase"/>
    <property type="match status" value="1"/>
</dbReference>
<protein>
    <recommendedName>
        <fullName evidence="2">Nudix hydrolase domain-containing protein</fullName>
    </recommendedName>
</protein>
<feature type="domain" description="Nudix hydrolase" evidence="2">
    <location>
        <begin position="81"/>
        <end position="231"/>
    </location>
</feature>
<comment type="caution">
    <text evidence="3">The sequence shown here is derived from an EMBL/GenBank/DDBJ whole genome shotgun (WGS) entry which is preliminary data.</text>
</comment>